<accession>A0A8H3GC62</accession>
<dbReference type="EMBL" id="CAJPDR010000464">
    <property type="protein sequence ID" value="CAF9937236.1"/>
    <property type="molecule type" value="Genomic_DNA"/>
</dbReference>
<dbReference type="AlphaFoldDB" id="A0A8H3GC62"/>
<dbReference type="Gene3D" id="3.40.630.30">
    <property type="match status" value="1"/>
</dbReference>
<dbReference type="Proteomes" id="UP000664203">
    <property type="component" value="Unassembled WGS sequence"/>
</dbReference>
<dbReference type="InterPro" id="IPR016181">
    <property type="entry name" value="Acyl_CoA_acyltransferase"/>
</dbReference>
<organism evidence="1 2">
    <name type="scientific">Alectoria fallacina</name>
    <dbReference type="NCBI Taxonomy" id="1903189"/>
    <lineage>
        <taxon>Eukaryota</taxon>
        <taxon>Fungi</taxon>
        <taxon>Dikarya</taxon>
        <taxon>Ascomycota</taxon>
        <taxon>Pezizomycotina</taxon>
        <taxon>Lecanoromycetes</taxon>
        <taxon>OSLEUM clade</taxon>
        <taxon>Lecanoromycetidae</taxon>
        <taxon>Lecanorales</taxon>
        <taxon>Lecanorineae</taxon>
        <taxon>Parmeliaceae</taxon>
        <taxon>Alectoria</taxon>
    </lineage>
</organism>
<dbReference type="SUPFAM" id="SSF55729">
    <property type="entry name" value="Acyl-CoA N-acyltransferases (Nat)"/>
    <property type="match status" value="1"/>
</dbReference>
<keyword evidence="2" id="KW-1185">Reference proteome</keyword>
<reference evidence="1" key="1">
    <citation type="submission" date="2021-03" db="EMBL/GenBank/DDBJ databases">
        <authorList>
            <person name="Tagirdzhanova G."/>
        </authorList>
    </citation>
    <scope>NUCLEOTIDE SEQUENCE</scope>
</reference>
<proteinExistence type="predicted"/>
<gene>
    <name evidence="1" type="ORF">ALECFALPRED_007148</name>
</gene>
<sequence length="217" mass="24929">MPSTAESGVASSAELDFTKLPELYIDIRDATREDVGALANVFIKSFQDDRTARLLYHHDRIWSVVVAMLRNYLDHDDDYTHVRVAWDERTDTLVGWTSIGLVTSAQQDHFQFCDSTVLAGCRLLLREARARRRSESPLPLDEAKRRNLVTRLVIQNREGQRRHVDGQHLVINTVAIHPDVFADEIPEIAYKLIDDARDMAQRGRYLSGLKLALRYRD</sequence>
<evidence type="ECO:0000313" key="1">
    <source>
        <dbReference type="EMBL" id="CAF9937236.1"/>
    </source>
</evidence>
<comment type="caution">
    <text evidence="1">The sequence shown here is derived from an EMBL/GenBank/DDBJ whole genome shotgun (WGS) entry which is preliminary data.</text>
</comment>
<protein>
    <submittedName>
        <fullName evidence="1">Uncharacterized protein</fullName>
    </submittedName>
</protein>
<name>A0A8H3GC62_9LECA</name>
<evidence type="ECO:0000313" key="2">
    <source>
        <dbReference type="Proteomes" id="UP000664203"/>
    </source>
</evidence>
<dbReference type="OrthoDB" id="10354303at2759"/>